<dbReference type="Gene3D" id="3.40.50.2300">
    <property type="match status" value="1"/>
</dbReference>
<accession>A0A7V5H359</accession>
<dbReference type="SMART" id="SM00448">
    <property type="entry name" value="REC"/>
    <property type="match status" value="1"/>
</dbReference>
<dbReference type="AlphaFoldDB" id="A0A7V5H359"/>
<evidence type="ECO:0000313" key="3">
    <source>
        <dbReference type="EMBL" id="HHE54979.1"/>
    </source>
</evidence>
<dbReference type="Pfam" id="PF00072">
    <property type="entry name" value="Response_reg"/>
    <property type="match status" value="1"/>
</dbReference>
<dbReference type="SUPFAM" id="SSF52172">
    <property type="entry name" value="CheY-like"/>
    <property type="match status" value="1"/>
</dbReference>
<dbReference type="PANTHER" id="PTHR43228:SF1">
    <property type="entry name" value="TWO-COMPONENT RESPONSE REGULATOR ARR22"/>
    <property type="match status" value="1"/>
</dbReference>
<protein>
    <submittedName>
        <fullName evidence="3">Response regulator</fullName>
    </submittedName>
</protein>
<reference evidence="3" key="1">
    <citation type="journal article" date="2020" name="mSystems">
        <title>Genome- and Community-Level Interaction Insights into Carbon Utilization and Element Cycling Functions of Hydrothermarchaeota in Hydrothermal Sediment.</title>
        <authorList>
            <person name="Zhou Z."/>
            <person name="Liu Y."/>
            <person name="Xu W."/>
            <person name="Pan J."/>
            <person name="Luo Z.H."/>
            <person name="Li M."/>
        </authorList>
    </citation>
    <scope>NUCLEOTIDE SEQUENCE [LARGE SCALE GENOMIC DNA]</scope>
    <source>
        <strain evidence="3">HyVt-76</strain>
    </source>
</reference>
<dbReference type="InterPro" id="IPR011006">
    <property type="entry name" value="CheY-like_superfamily"/>
</dbReference>
<name>A0A7V5H359_CALAY</name>
<dbReference type="PROSITE" id="PS50110">
    <property type="entry name" value="RESPONSE_REGULATORY"/>
    <property type="match status" value="1"/>
</dbReference>
<evidence type="ECO:0000256" key="1">
    <source>
        <dbReference type="PROSITE-ProRule" id="PRU00169"/>
    </source>
</evidence>
<dbReference type="InterPro" id="IPR052048">
    <property type="entry name" value="ST_Response_Regulator"/>
</dbReference>
<comment type="caution">
    <text evidence="3">The sequence shown here is derived from an EMBL/GenBank/DDBJ whole genome shotgun (WGS) entry which is preliminary data.</text>
</comment>
<dbReference type="InterPro" id="IPR001789">
    <property type="entry name" value="Sig_transdc_resp-reg_receiver"/>
</dbReference>
<sequence length="126" mass="14567">MLENKRILFVEDSPTMRRIIANSLRQLGVKDFEEAENGLDALEKLHESEFDLLMTDWNMPEMNGAELVEQVRKLERFKNLPILMVTTRGMEEDVLKAIQLGVNGYIVKPFTPEILSNKLNDLFQNS</sequence>
<proteinExistence type="predicted"/>
<organism evidence="3">
    <name type="scientific">Caldithrix abyssi</name>
    <dbReference type="NCBI Taxonomy" id="187145"/>
    <lineage>
        <taxon>Bacteria</taxon>
        <taxon>Pseudomonadati</taxon>
        <taxon>Calditrichota</taxon>
        <taxon>Calditrichia</taxon>
        <taxon>Calditrichales</taxon>
        <taxon>Calditrichaceae</taxon>
        <taxon>Caldithrix</taxon>
    </lineage>
</organism>
<feature type="domain" description="Response regulatory" evidence="2">
    <location>
        <begin position="6"/>
        <end position="123"/>
    </location>
</feature>
<evidence type="ECO:0000259" key="2">
    <source>
        <dbReference type="PROSITE" id="PS50110"/>
    </source>
</evidence>
<dbReference type="GO" id="GO:0000160">
    <property type="term" value="P:phosphorelay signal transduction system"/>
    <property type="evidence" value="ECO:0007669"/>
    <property type="project" value="InterPro"/>
</dbReference>
<gene>
    <name evidence="3" type="ORF">ENL21_04300</name>
</gene>
<keyword evidence="1" id="KW-0597">Phosphoprotein</keyword>
<feature type="modified residue" description="4-aspartylphosphate" evidence="1">
    <location>
        <position position="56"/>
    </location>
</feature>
<dbReference type="PANTHER" id="PTHR43228">
    <property type="entry name" value="TWO-COMPONENT RESPONSE REGULATOR"/>
    <property type="match status" value="1"/>
</dbReference>
<dbReference type="Proteomes" id="UP000886111">
    <property type="component" value="Unassembled WGS sequence"/>
</dbReference>
<dbReference type="EMBL" id="DRTD01000320">
    <property type="protein sequence ID" value="HHE54979.1"/>
    <property type="molecule type" value="Genomic_DNA"/>
</dbReference>